<protein>
    <recommendedName>
        <fullName evidence="1">DUF7804 domain-containing protein</fullName>
    </recommendedName>
</protein>
<dbReference type="AlphaFoldDB" id="A0ABD1LIB7"/>
<sequence>MRESMVDIVRSLREVPLLVQVYAGNTSRSMEKKVMVDWEVVKEKWESEESPLPEGVIFIEELGRDAAVEDVKLLSKMNITSHRNERDFGGESEIYEIDYRGPETHSSVIPPPHHFHIGKPNKPRSGSLRGTKTLALRDTTNKASILCFFNFFLYYTQF</sequence>
<organism evidence="2 3">
    <name type="scientific">Flemingia macrophylla</name>
    <dbReference type="NCBI Taxonomy" id="520843"/>
    <lineage>
        <taxon>Eukaryota</taxon>
        <taxon>Viridiplantae</taxon>
        <taxon>Streptophyta</taxon>
        <taxon>Embryophyta</taxon>
        <taxon>Tracheophyta</taxon>
        <taxon>Spermatophyta</taxon>
        <taxon>Magnoliopsida</taxon>
        <taxon>eudicotyledons</taxon>
        <taxon>Gunneridae</taxon>
        <taxon>Pentapetalae</taxon>
        <taxon>rosids</taxon>
        <taxon>fabids</taxon>
        <taxon>Fabales</taxon>
        <taxon>Fabaceae</taxon>
        <taxon>Papilionoideae</taxon>
        <taxon>50 kb inversion clade</taxon>
        <taxon>NPAAA clade</taxon>
        <taxon>indigoferoid/millettioid clade</taxon>
        <taxon>Phaseoleae</taxon>
        <taxon>Flemingia</taxon>
    </lineage>
</organism>
<name>A0ABD1LIB7_9FABA</name>
<accession>A0ABD1LIB7</accession>
<dbReference type="EMBL" id="JBGMDY010000009">
    <property type="protein sequence ID" value="KAL2323277.1"/>
    <property type="molecule type" value="Genomic_DNA"/>
</dbReference>
<feature type="domain" description="DUF7804" evidence="1">
    <location>
        <begin position="1"/>
        <end position="67"/>
    </location>
</feature>
<dbReference type="Proteomes" id="UP001603857">
    <property type="component" value="Unassembled WGS sequence"/>
</dbReference>
<dbReference type="Pfam" id="PF25089">
    <property type="entry name" value="DUF7804"/>
    <property type="match status" value="1"/>
</dbReference>
<keyword evidence="3" id="KW-1185">Reference proteome</keyword>
<proteinExistence type="predicted"/>
<evidence type="ECO:0000313" key="3">
    <source>
        <dbReference type="Proteomes" id="UP001603857"/>
    </source>
</evidence>
<reference evidence="2 3" key="1">
    <citation type="submission" date="2024-08" db="EMBL/GenBank/DDBJ databases">
        <title>Insights into the chromosomal genome structure of Flemingia macrophylla.</title>
        <authorList>
            <person name="Ding Y."/>
            <person name="Zhao Y."/>
            <person name="Bi W."/>
            <person name="Wu M."/>
            <person name="Zhao G."/>
            <person name="Gong Y."/>
            <person name="Li W."/>
            <person name="Zhang P."/>
        </authorList>
    </citation>
    <scope>NUCLEOTIDE SEQUENCE [LARGE SCALE GENOMIC DNA]</scope>
    <source>
        <strain evidence="2">DYQJB</strain>
        <tissue evidence="2">Leaf</tissue>
    </source>
</reference>
<dbReference type="InterPro" id="IPR056706">
    <property type="entry name" value="DUF7804"/>
</dbReference>
<comment type="caution">
    <text evidence="2">The sequence shown here is derived from an EMBL/GenBank/DDBJ whole genome shotgun (WGS) entry which is preliminary data.</text>
</comment>
<gene>
    <name evidence="2" type="ORF">Fmac_027656</name>
</gene>
<dbReference type="PANTHER" id="PTHR35127:SF1">
    <property type="entry name" value="GENOME ASSEMBLY, CHROMOSOME: A10"/>
    <property type="match status" value="1"/>
</dbReference>
<dbReference type="PANTHER" id="PTHR35127">
    <property type="entry name" value="OS03G0736900 PROTEIN"/>
    <property type="match status" value="1"/>
</dbReference>
<evidence type="ECO:0000313" key="2">
    <source>
        <dbReference type="EMBL" id="KAL2323277.1"/>
    </source>
</evidence>
<evidence type="ECO:0000259" key="1">
    <source>
        <dbReference type="Pfam" id="PF25089"/>
    </source>
</evidence>